<evidence type="ECO:0008006" key="4">
    <source>
        <dbReference type="Google" id="ProtNLM"/>
    </source>
</evidence>
<evidence type="ECO:0000256" key="1">
    <source>
        <dbReference type="SAM" id="SignalP"/>
    </source>
</evidence>
<protein>
    <recommendedName>
        <fullName evidence="4">Secreted protein</fullName>
    </recommendedName>
</protein>
<dbReference type="RefSeq" id="WP_139212406.1">
    <property type="nucleotide sequence ID" value="NZ_FORA01000006.1"/>
</dbReference>
<dbReference type="EMBL" id="FORA01000006">
    <property type="protein sequence ID" value="SFJ74444.1"/>
    <property type="molecule type" value="Genomic_DNA"/>
</dbReference>
<organism evidence="2 3">
    <name type="scientific">Jannaschia pohangensis</name>
    <dbReference type="NCBI Taxonomy" id="390807"/>
    <lineage>
        <taxon>Bacteria</taxon>
        <taxon>Pseudomonadati</taxon>
        <taxon>Pseudomonadota</taxon>
        <taxon>Alphaproteobacteria</taxon>
        <taxon>Rhodobacterales</taxon>
        <taxon>Roseobacteraceae</taxon>
        <taxon>Jannaschia</taxon>
    </lineage>
</organism>
<name>A0A1I3TT52_9RHOB</name>
<keyword evidence="1" id="KW-0732">Signal</keyword>
<feature type="signal peptide" evidence="1">
    <location>
        <begin position="1"/>
        <end position="24"/>
    </location>
</feature>
<keyword evidence="3" id="KW-1185">Reference proteome</keyword>
<sequence>MTPFKTAATLTTGLFLALTAPAMAQTMKIDDDGWSLNSPSESSGAPVSIDDDGWSLDDKSEVQGLNERVGTPGDCTALETSAGLAGEACGQMTRGELIRMLDG</sequence>
<proteinExistence type="predicted"/>
<dbReference type="AlphaFoldDB" id="A0A1I3TT52"/>
<reference evidence="2 3" key="1">
    <citation type="submission" date="2016-10" db="EMBL/GenBank/DDBJ databases">
        <authorList>
            <person name="de Groot N.N."/>
        </authorList>
    </citation>
    <scope>NUCLEOTIDE SEQUENCE [LARGE SCALE GENOMIC DNA]</scope>
    <source>
        <strain evidence="2 3">DSM 19073</strain>
    </source>
</reference>
<dbReference type="STRING" id="390807.SAMN04488095_3536"/>
<evidence type="ECO:0000313" key="3">
    <source>
        <dbReference type="Proteomes" id="UP000199110"/>
    </source>
</evidence>
<evidence type="ECO:0000313" key="2">
    <source>
        <dbReference type="EMBL" id="SFJ74444.1"/>
    </source>
</evidence>
<dbReference type="Proteomes" id="UP000199110">
    <property type="component" value="Unassembled WGS sequence"/>
</dbReference>
<feature type="chain" id="PRO_5011515624" description="Secreted protein" evidence="1">
    <location>
        <begin position="25"/>
        <end position="103"/>
    </location>
</feature>
<accession>A0A1I3TT52</accession>
<gene>
    <name evidence="2" type="ORF">SAMN04488095_3536</name>
</gene>